<comment type="similarity">
    <text evidence="1">Belongs to the four-carbon acid sugar kinase family.</text>
</comment>
<evidence type="ECO:0000313" key="9">
    <source>
        <dbReference type="EMBL" id="MCK8785733.1"/>
    </source>
</evidence>
<keyword evidence="2" id="KW-0808">Transferase</keyword>
<dbReference type="InterPro" id="IPR010737">
    <property type="entry name" value="4-carb_acid_sugar_kinase_N"/>
</dbReference>
<dbReference type="Gene3D" id="3.40.980.20">
    <property type="entry name" value="Four-carbon acid sugar kinase, nucleotide binding domain"/>
    <property type="match status" value="1"/>
</dbReference>
<dbReference type="GO" id="GO:0005524">
    <property type="term" value="F:ATP binding"/>
    <property type="evidence" value="ECO:0007669"/>
    <property type="project" value="UniProtKB-KW"/>
</dbReference>
<keyword evidence="6" id="KW-0119">Carbohydrate metabolism</keyword>
<evidence type="ECO:0000256" key="4">
    <source>
        <dbReference type="ARBA" id="ARBA00022777"/>
    </source>
</evidence>
<evidence type="ECO:0000313" key="10">
    <source>
        <dbReference type="Proteomes" id="UP001139516"/>
    </source>
</evidence>
<feature type="domain" description="Four-carbon acid sugar kinase N-terminal" evidence="7">
    <location>
        <begin position="12"/>
        <end position="130"/>
    </location>
</feature>
<evidence type="ECO:0000256" key="2">
    <source>
        <dbReference type="ARBA" id="ARBA00022679"/>
    </source>
</evidence>
<feature type="domain" description="Four-carbon acid sugar kinase nucleotide binding" evidence="8">
    <location>
        <begin position="260"/>
        <end position="356"/>
    </location>
</feature>
<organism evidence="9 10">
    <name type="scientific">Roseomonas acroporae</name>
    <dbReference type="NCBI Taxonomy" id="2937791"/>
    <lineage>
        <taxon>Bacteria</taxon>
        <taxon>Pseudomonadati</taxon>
        <taxon>Pseudomonadota</taxon>
        <taxon>Alphaproteobacteria</taxon>
        <taxon>Acetobacterales</taxon>
        <taxon>Roseomonadaceae</taxon>
        <taxon>Roseomonas</taxon>
    </lineage>
</organism>
<dbReference type="Pfam" id="PF17042">
    <property type="entry name" value="NBD_C"/>
    <property type="match status" value="1"/>
</dbReference>
<evidence type="ECO:0000256" key="3">
    <source>
        <dbReference type="ARBA" id="ARBA00022741"/>
    </source>
</evidence>
<comment type="caution">
    <text evidence="9">The sequence shown here is derived from an EMBL/GenBank/DDBJ whole genome shotgun (WGS) entry which is preliminary data.</text>
</comment>
<evidence type="ECO:0000259" key="7">
    <source>
        <dbReference type="Pfam" id="PF07005"/>
    </source>
</evidence>
<evidence type="ECO:0000259" key="8">
    <source>
        <dbReference type="Pfam" id="PF17042"/>
    </source>
</evidence>
<sequence length="375" mass="37601">MSTPRPSPTLRLLADDLTGALDTAAEFVGLVGPVPVFWHGAVPEALPPGAAIDTGTREAGLDAALAAVGAAAPALRGGTIAYRKLDSLLRGNWAAEVAACWHAGGWTHGVFAPAFPQQRRVTRGGRHYAASGEGWAPVGGDLVAALRAAGLPALPGRPDAPLPPGLSVFDAETEADLERIAAIGRGAGMPVLWCGSGGLARALMGEARVAADTALRGPVLGLFGSDQGATARQLAACGAHWHRLPDGGAASAARLAAHLGAHGVALASLDLPDGTARDAAARRIADALDSLAQRLGPPGTLIVAGGETLKSLCLALGTGALVATGQVAPGVPRSAMRGGRWDGVEVVSKSGAFGGDALWRDLLAENGLISGKIEA</sequence>
<gene>
    <name evidence="9" type="ORF">M0638_15215</name>
</gene>
<dbReference type="InterPro" id="IPR031475">
    <property type="entry name" value="NBD_C"/>
</dbReference>
<protein>
    <submittedName>
        <fullName evidence="9">Four-carbon acid sugar kinase family protein</fullName>
    </submittedName>
</protein>
<accession>A0A9X1Y8Z8</accession>
<dbReference type="Proteomes" id="UP001139516">
    <property type="component" value="Unassembled WGS sequence"/>
</dbReference>
<evidence type="ECO:0000256" key="6">
    <source>
        <dbReference type="ARBA" id="ARBA00023277"/>
    </source>
</evidence>
<dbReference type="Pfam" id="PF07005">
    <property type="entry name" value="SBD_N"/>
    <property type="match status" value="1"/>
</dbReference>
<keyword evidence="4 9" id="KW-0418">Kinase</keyword>
<dbReference type="RefSeq" id="WP_248667848.1">
    <property type="nucleotide sequence ID" value="NZ_JALPRX010000065.1"/>
</dbReference>
<dbReference type="InterPro" id="IPR037051">
    <property type="entry name" value="4-carb_acid_sugar_kinase_N_sf"/>
</dbReference>
<dbReference type="GO" id="GO:0016301">
    <property type="term" value="F:kinase activity"/>
    <property type="evidence" value="ECO:0007669"/>
    <property type="project" value="UniProtKB-KW"/>
</dbReference>
<dbReference type="Gene3D" id="3.40.50.10840">
    <property type="entry name" value="Putative sugar-binding, N-terminal domain"/>
    <property type="match status" value="2"/>
</dbReference>
<dbReference type="SUPFAM" id="SSF142764">
    <property type="entry name" value="YgbK-like"/>
    <property type="match status" value="1"/>
</dbReference>
<dbReference type="AlphaFoldDB" id="A0A9X1Y8Z8"/>
<dbReference type="InterPro" id="IPR042213">
    <property type="entry name" value="NBD_C_sf"/>
</dbReference>
<dbReference type="EMBL" id="JALPRX010000065">
    <property type="protein sequence ID" value="MCK8785733.1"/>
    <property type="molecule type" value="Genomic_DNA"/>
</dbReference>
<reference evidence="9" key="1">
    <citation type="submission" date="2022-04" db="EMBL/GenBank/DDBJ databases">
        <title>Roseomonas acroporae sp. nov., isolated from coral Acropora digitifera.</title>
        <authorList>
            <person name="Sun H."/>
        </authorList>
    </citation>
    <scope>NUCLEOTIDE SEQUENCE</scope>
    <source>
        <strain evidence="9">NAR14</strain>
    </source>
</reference>
<name>A0A9X1Y8Z8_9PROT</name>
<keyword evidence="10" id="KW-1185">Reference proteome</keyword>
<proteinExistence type="inferred from homology"/>
<keyword evidence="3" id="KW-0547">Nucleotide-binding</keyword>
<evidence type="ECO:0000256" key="1">
    <source>
        <dbReference type="ARBA" id="ARBA00005715"/>
    </source>
</evidence>
<evidence type="ECO:0000256" key="5">
    <source>
        <dbReference type="ARBA" id="ARBA00022840"/>
    </source>
</evidence>
<keyword evidence="5" id="KW-0067">ATP-binding</keyword>